<evidence type="ECO:0000259" key="8">
    <source>
        <dbReference type="Pfam" id="PF02687"/>
    </source>
</evidence>
<dbReference type="Pfam" id="PF12704">
    <property type="entry name" value="MacB_PCD"/>
    <property type="match status" value="1"/>
</dbReference>
<evidence type="ECO:0000256" key="3">
    <source>
        <dbReference type="ARBA" id="ARBA00022692"/>
    </source>
</evidence>
<dbReference type="EMBL" id="VFMM01000001">
    <property type="protein sequence ID" value="TQJ17537.1"/>
    <property type="molecule type" value="Genomic_DNA"/>
</dbReference>
<keyword evidence="2" id="KW-1003">Cell membrane</keyword>
<proteinExistence type="inferred from homology"/>
<feature type="transmembrane region" description="Helical" evidence="7">
    <location>
        <begin position="736"/>
        <end position="762"/>
    </location>
</feature>
<evidence type="ECO:0000313" key="10">
    <source>
        <dbReference type="EMBL" id="TQJ17537.1"/>
    </source>
</evidence>
<dbReference type="AlphaFoldDB" id="A0A542EQB2"/>
<evidence type="ECO:0000256" key="4">
    <source>
        <dbReference type="ARBA" id="ARBA00022989"/>
    </source>
</evidence>
<dbReference type="PANTHER" id="PTHR30572:SF4">
    <property type="entry name" value="ABC TRANSPORTER PERMEASE YTRF"/>
    <property type="match status" value="1"/>
</dbReference>
<comment type="caution">
    <text evidence="10">The sequence shown here is derived from an EMBL/GenBank/DDBJ whole genome shotgun (WGS) entry which is preliminary data.</text>
</comment>
<feature type="transmembrane region" description="Helical" evidence="7">
    <location>
        <begin position="343"/>
        <end position="363"/>
    </location>
</feature>
<evidence type="ECO:0000256" key="7">
    <source>
        <dbReference type="SAM" id="Phobius"/>
    </source>
</evidence>
<keyword evidence="11" id="KW-1185">Reference proteome</keyword>
<comment type="subcellular location">
    <subcellularLocation>
        <location evidence="1">Cell membrane</location>
        <topology evidence="1">Multi-pass membrane protein</topology>
    </subcellularLocation>
</comment>
<dbReference type="InterPro" id="IPR025857">
    <property type="entry name" value="MacB_PCD"/>
</dbReference>
<feature type="transmembrane region" description="Helical" evidence="7">
    <location>
        <begin position="477"/>
        <end position="496"/>
    </location>
</feature>
<keyword evidence="4 7" id="KW-1133">Transmembrane helix</keyword>
<feature type="domain" description="ABC3 transporter permease C-terminal" evidence="8">
    <location>
        <begin position="252"/>
        <end position="372"/>
    </location>
</feature>
<organism evidence="10 11">
    <name type="scientific">Kribbella jejuensis</name>
    <dbReference type="NCBI Taxonomy" id="236068"/>
    <lineage>
        <taxon>Bacteria</taxon>
        <taxon>Bacillati</taxon>
        <taxon>Actinomycetota</taxon>
        <taxon>Actinomycetes</taxon>
        <taxon>Propionibacteriales</taxon>
        <taxon>Kribbellaceae</taxon>
        <taxon>Kribbella</taxon>
    </lineage>
</organism>
<feature type="transmembrane region" description="Helical" evidence="7">
    <location>
        <begin position="293"/>
        <end position="323"/>
    </location>
</feature>
<sequence length="821" mass="84002">MRRSLLSSLRAHLGRLVAACLAIVLGVGFGSLAMIVHSSASHGIDQTIGAQYKGVDAVVYPESASISPADIAAAHRLGQASSVITLTTAYMNVAFPDLVRPVGTEIDALYDTSVIAGPGTSSGRLPTATNEIALPARLAAKHKVRIGDQLRIDSYDGKSWTLRVVGLVDDTNSVGTASAVATAAAVKIFAPDAFIRGIGIAAKPGVTQLQLADAARGVVSDGLQVYTGKEFVQHEIEGYTHGIDVLGGVFGMFALIALFVACLVIGNTFTIVIAQRTREMALLRCVGASRRQVFTSVLAEAAVVGLAASAIGVVFGVALSALALTLSREFDWGIPPVPLHLDVASVFVPLLLGTVATLIAAVVPARRATKVAPLAALRPETAPAAASRAGVLRLLAGFLLLAGGGVLLVAGAAMHQVIIGAAGGAISFLGILAVGALLVPALIRLIGALPARSGGVPARIAVANAIRNPKRTAATTSALLIGVTLISLTCVGIASVQKTFDVSMNGQYPVDLVVTAYKEKMPATAEQQLRDIKGITQVVPVSSADVKAGGQDMTITGIDQDKAGSVIHNAALAGQLKQGTALVAYHTMEALKLTEGSQLTLVSGQHKLSLTVRMSVGHLDPITITSADLAKLAPNAATTGYWLAADPKADGPNVIDAVQQSIPTVKDLGVEGGLAERSTYTKIFDVLLIVGIGLLGVSVLIALVGVGNTLSLSVLERTRENALLRAMGLSRRQLRRMLAVESLLMALVAAGLGIVLGLVYGWTGTSALMGGQTVTGGVEYAVPGKLLIAIAAVATVAGLLASVLPARRAAKVAPAGALATE</sequence>
<dbReference type="Proteomes" id="UP000316298">
    <property type="component" value="Unassembled WGS sequence"/>
</dbReference>
<keyword evidence="5 7" id="KW-0472">Membrane</keyword>
<evidence type="ECO:0000256" key="5">
    <source>
        <dbReference type="ARBA" id="ARBA00023136"/>
    </source>
</evidence>
<evidence type="ECO:0000256" key="6">
    <source>
        <dbReference type="ARBA" id="ARBA00038076"/>
    </source>
</evidence>
<dbReference type="OrthoDB" id="9780560at2"/>
<dbReference type="InterPro" id="IPR003838">
    <property type="entry name" value="ABC3_permease_C"/>
</dbReference>
<feature type="transmembrane region" description="Helical" evidence="7">
    <location>
        <begin position="686"/>
        <end position="715"/>
    </location>
</feature>
<feature type="transmembrane region" description="Helical" evidence="7">
    <location>
        <begin position="782"/>
        <end position="804"/>
    </location>
</feature>
<feature type="domain" description="ABC3 transporter permease C-terminal" evidence="8">
    <location>
        <begin position="694"/>
        <end position="813"/>
    </location>
</feature>
<dbReference type="Pfam" id="PF02687">
    <property type="entry name" value="FtsX"/>
    <property type="match status" value="2"/>
</dbReference>
<dbReference type="GO" id="GO:0022857">
    <property type="term" value="F:transmembrane transporter activity"/>
    <property type="evidence" value="ECO:0007669"/>
    <property type="project" value="TreeGrafter"/>
</dbReference>
<dbReference type="PANTHER" id="PTHR30572">
    <property type="entry name" value="MEMBRANE COMPONENT OF TRANSPORTER-RELATED"/>
    <property type="match status" value="1"/>
</dbReference>
<dbReference type="RefSeq" id="WP_141854044.1">
    <property type="nucleotide sequence ID" value="NZ_BAAAKA010000019.1"/>
</dbReference>
<feature type="transmembrane region" description="Helical" evidence="7">
    <location>
        <begin position="249"/>
        <end position="273"/>
    </location>
</feature>
<feature type="transmembrane region" description="Helical" evidence="7">
    <location>
        <begin position="418"/>
        <end position="443"/>
    </location>
</feature>
<evidence type="ECO:0000256" key="1">
    <source>
        <dbReference type="ARBA" id="ARBA00004651"/>
    </source>
</evidence>
<dbReference type="InterPro" id="IPR050250">
    <property type="entry name" value="Macrolide_Exporter_MacB"/>
</dbReference>
<comment type="similarity">
    <text evidence="6">Belongs to the ABC-4 integral membrane protein family.</text>
</comment>
<dbReference type="GO" id="GO:0005886">
    <property type="term" value="C:plasma membrane"/>
    <property type="evidence" value="ECO:0007669"/>
    <property type="project" value="UniProtKB-SubCell"/>
</dbReference>
<evidence type="ECO:0000256" key="2">
    <source>
        <dbReference type="ARBA" id="ARBA00022475"/>
    </source>
</evidence>
<feature type="domain" description="MacB-like periplasmic core" evidence="9">
    <location>
        <begin position="23"/>
        <end position="216"/>
    </location>
</feature>
<protein>
    <submittedName>
        <fullName evidence="10">Putative ABC transport system permease protein</fullName>
    </submittedName>
</protein>
<reference evidence="10 11" key="1">
    <citation type="submission" date="2019-06" db="EMBL/GenBank/DDBJ databases">
        <title>Sequencing the genomes of 1000 actinobacteria strains.</title>
        <authorList>
            <person name="Klenk H.-P."/>
        </authorList>
    </citation>
    <scope>NUCLEOTIDE SEQUENCE [LARGE SCALE GENOMIC DNA]</scope>
    <source>
        <strain evidence="10 11">DSM 17305</strain>
    </source>
</reference>
<keyword evidence="3 7" id="KW-0812">Transmembrane</keyword>
<gene>
    <name evidence="10" type="ORF">FB475_1658</name>
</gene>
<feature type="transmembrane region" description="Helical" evidence="7">
    <location>
        <begin position="391"/>
        <end position="412"/>
    </location>
</feature>
<evidence type="ECO:0000313" key="11">
    <source>
        <dbReference type="Proteomes" id="UP000316298"/>
    </source>
</evidence>
<name>A0A542EQB2_9ACTN</name>
<accession>A0A542EQB2</accession>
<evidence type="ECO:0000259" key="9">
    <source>
        <dbReference type="Pfam" id="PF12704"/>
    </source>
</evidence>